<feature type="compositionally biased region" description="Gly residues" evidence="1">
    <location>
        <begin position="179"/>
        <end position="189"/>
    </location>
</feature>
<feature type="region of interest" description="Disordered" evidence="1">
    <location>
        <begin position="645"/>
        <end position="674"/>
    </location>
</feature>
<feature type="region of interest" description="Disordered" evidence="1">
    <location>
        <begin position="165"/>
        <end position="292"/>
    </location>
</feature>
<feature type="region of interest" description="Disordered" evidence="1">
    <location>
        <begin position="36"/>
        <end position="83"/>
    </location>
</feature>
<organism evidence="2">
    <name type="scientific">Oryza sativa subsp. indica</name>
    <name type="common">Rice</name>
    <dbReference type="NCBI Taxonomy" id="39946"/>
    <lineage>
        <taxon>Eukaryota</taxon>
        <taxon>Viridiplantae</taxon>
        <taxon>Streptophyta</taxon>
        <taxon>Embryophyta</taxon>
        <taxon>Tracheophyta</taxon>
        <taxon>Spermatophyta</taxon>
        <taxon>Magnoliopsida</taxon>
        <taxon>Liliopsida</taxon>
        <taxon>Poales</taxon>
        <taxon>Poaceae</taxon>
        <taxon>BOP clade</taxon>
        <taxon>Oryzoideae</taxon>
        <taxon>Oryzeae</taxon>
        <taxon>Oryzinae</taxon>
        <taxon>Oryza</taxon>
        <taxon>Oryza sativa</taxon>
    </lineage>
</organism>
<feature type="region of interest" description="Disordered" evidence="1">
    <location>
        <begin position="110"/>
        <end position="150"/>
    </location>
</feature>
<sequence length="838" mass="89065">MAPPRHGSIPPSFRCLGLPSLLRVRLARIFARARRGGGDMSWSSRSTSKRGRGERPIARGREPRSGDAHGAVKRKGEKTAQRIQNSHIPIAYSNRDVRIGYLSIPSLSLVASESRDGESSAAGGRRGGDRNAGGDGARRGDGATGAAGRRECAGWRDLSRAETVAGRRDLGGSSRALPGGKGVVAGPGGADLDADDGDTSERAGAGQPPRQPRPHCASTRTQPSPASLPGSGDVWWPGSVEGDGGSGGRRQGRRSSSERQERRERERESRSEEASPPPLQRPSSSAASMALRGTSRWVVAQGTDSRGGDGGVWHSVAAGGRHGAARQGAMEGRQRGFLTSDLSLRRLAPCLTAACWSLRLLLPHPACLRHAEQRPVVSPPHLAQSADAVVDYTSLVRHGRNRNAAAVTSPSSGILHSLTLKRRGGSARLLAAAGAHAPASSPPLSSLLRSLALTHRPPPPLPFKIGRAARRFPLARERGRPASTPASHPQHRRLPPAPAPIQTGFRRFLPTSSTSSKAPPLAANAWRQRCSPRLPHLPKTERAKLPFHRPILPFSLPGSTSSLRPLSLCARGGRAPLTPPCQLAVLTRLTRRATALARHPFTAASFSYLPLLPRFARLVLARFVFASPLSSTAERAGGSRLAPTTILHTSQRPSHHGTPLPLAGGKRRRDSSLPSIPLRIRTIGSLPLDPLVTPVPLPSPVSSRRAPVKHRRGPSLDVAGAVFLLSTPPWPPRRPPSSFPYALPTESLATARGPRACRHPVHPAPGPRPLIRLVASRVHPFPVDWVAAFWVPLCARSRGPPACLAWAVTHPAVGPSPSSAGPFRPAAPHVRLKSLKRA</sequence>
<feature type="region of interest" description="Disordered" evidence="1">
    <location>
        <begin position="477"/>
        <end position="500"/>
    </location>
</feature>
<accession>A0A8F2VVV2</accession>
<feature type="compositionally biased region" description="Basic and acidic residues" evidence="1">
    <location>
        <begin position="255"/>
        <end position="273"/>
    </location>
</feature>
<gene>
    <name evidence="2" type="ORF">Xa7_IRBB7.15</name>
</gene>
<evidence type="ECO:0000313" key="2">
    <source>
        <dbReference type="EMBL" id="QWW20808.1"/>
    </source>
</evidence>
<name>A0A8F2VVV2_ORYSI</name>
<reference evidence="2" key="1">
    <citation type="journal article" date="2021" name="Rice">
        <title>Xa7, a Small Orphan Gene Harboring Promoter Trap for AvrXa7, Leads to the Durable Resistance to Xanthomonas oryzae Pv. oryzae.</title>
        <authorList>
            <person name="Wang C."/>
            <person name="Chen S."/>
            <person name="Feng A."/>
            <person name="Su J."/>
            <person name="Wang W."/>
            <person name="Feng J."/>
            <person name="Chen B."/>
            <person name="Zhang M."/>
            <person name="Yang J."/>
            <person name="Zeng L."/>
            <person name="Zhu X."/>
        </authorList>
    </citation>
    <scope>NUCLEOTIDE SEQUENCE</scope>
</reference>
<evidence type="ECO:0000256" key="1">
    <source>
        <dbReference type="SAM" id="MobiDB-lite"/>
    </source>
</evidence>
<dbReference type="EMBL" id="MW427595">
    <property type="protein sequence ID" value="QWW20808.1"/>
    <property type="molecule type" value="Genomic_DNA"/>
</dbReference>
<proteinExistence type="predicted"/>
<dbReference type="AlphaFoldDB" id="A0A8F2VVV2"/>
<feature type="compositionally biased region" description="Basic and acidic residues" evidence="1">
    <location>
        <begin position="51"/>
        <end position="67"/>
    </location>
</feature>
<protein>
    <submittedName>
        <fullName evidence="2">Uncharacterized protein</fullName>
    </submittedName>
</protein>